<dbReference type="PROSITE" id="PS00086">
    <property type="entry name" value="CYTOCHROME_P450"/>
    <property type="match status" value="1"/>
</dbReference>
<evidence type="ECO:0000256" key="2">
    <source>
        <dbReference type="RuleBase" id="RU000461"/>
    </source>
</evidence>
<dbReference type="PANTHER" id="PTHR46696">
    <property type="entry name" value="P450, PUTATIVE (EUROFUNG)-RELATED"/>
    <property type="match status" value="1"/>
</dbReference>
<dbReference type="InterPro" id="IPR017972">
    <property type="entry name" value="Cyt_P450_CS"/>
</dbReference>
<proteinExistence type="inferred from homology"/>
<keyword evidence="2" id="KW-0503">Monooxygenase</keyword>
<dbReference type="RefSeq" id="WP_344663224.1">
    <property type="nucleotide sequence ID" value="NZ_BAAAQM010000104.1"/>
</dbReference>
<reference evidence="3 4" key="1">
    <citation type="journal article" date="2019" name="Int. J. Syst. Evol. Microbiol.">
        <title>The Global Catalogue of Microorganisms (GCM) 10K type strain sequencing project: providing services to taxonomists for standard genome sequencing and annotation.</title>
        <authorList>
            <consortium name="The Broad Institute Genomics Platform"/>
            <consortium name="The Broad Institute Genome Sequencing Center for Infectious Disease"/>
            <person name="Wu L."/>
            <person name="Ma J."/>
        </authorList>
    </citation>
    <scope>NUCLEOTIDE SEQUENCE [LARGE SCALE GENOMIC DNA]</scope>
    <source>
        <strain evidence="3 4">JCM 16013</strain>
    </source>
</reference>
<comment type="similarity">
    <text evidence="1 2">Belongs to the cytochrome P450 family.</text>
</comment>
<keyword evidence="2" id="KW-0560">Oxidoreductase</keyword>
<keyword evidence="2" id="KW-0349">Heme</keyword>
<comment type="caution">
    <text evidence="3">The sequence shown here is derived from an EMBL/GenBank/DDBJ whole genome shotgun (WGS) entry which is preliminary data.</text>
</comment>
<evidence type="ECO:0000313" key="3">
    <source>
        <dbReference type="EMBL" id="GAA2008162.1"/>
    </source>
</evidence>
<accession>A0ABN2TG12</accession>
<dbReference type="PANTHER" id="PTHR46696:SF1">
    <property type="entry name" value="CYTOCHROME P450 YJIB-RELATED"/>
    <property type="match status" value="1"/>
</dbReference>
<evidence type="ECO:0000256" key="1">
    <source>
        <dbReference type="ARBA" id="ARBA00010617"/>
    </source>
</evidence>
<dbReference type="PRINTS" id="PR00359">
    <property type="entry name" value="BP450"/>
</dbReference>
<protein>
    <submittedName>
        <fullName evidence="3">Cytochrome P450</fullName>
    </submittedName>
</protein>
<dbReference type="Pfam" id="PF00067">
    <property type="entry name" value="p450"/>
    <property type="match status" value="1"/>
</dbReference>
<dbReference type="PRINTS" id="PR00385">
    <property type="entry name" value="P450"/>
</dbReference>
<keyword evidence="2" id="KW-0479">Metal-binding</keyword>
<dbReference type="CDD" id="cd11029">
    <property type="entry name" value="CYP107-like"/>
    <property type="match status" value="1"/>
</dbReference>
<keyword evidence="4" id="KW-1185">Reference proteome</keyword>
<sequence length="419" mass="45727">MSDLPVLNTSDPDYTRDPYAVLAPLREKGPVVRVVLDGLPVWLVVGHDEAVQVLSSPRMSNDGIRNSGPGARAVFWTGAMQRGLQSHMGRLDPPDHTRLRRLVQQAFTPRRVAALEPWIRRIARDLIAGFPVNGEVDLIGSFAAPLPITVIAELLGIEPEERADFRRWADLYLHSDETQAELMAEAGGKVGALLAGLLARRRAGLGDAPLDVAHEGTLTDGLIRARDQEDRLDERELVSLCFLLLGAGYDTTLNLIGNAALLLLSEPGRLRALRAAPGTLAEVIEEVLRLDPPVKAVFLRYPLEDTELGGVRVLAGEPVMVHFSVVSRDPRRYSDPDAYVPGRAAASRTEAGHLTFGHGLHYCLGAPLARLEARVAFEELLRACPGLALAEPVEKLRWQPSRLFRGLAALPVHVERPVG</sequence>
<dbReference type="InterPro" id="IPR001128">
    <property type="entry name" value="Cyt_P450"/>
</dbReference>
<evidence type="ECO:0000313" key="4">
    <source>
        <dbReference type="Proteomes" id="UP001499854"/>
    </source>
</evidence>
<dbReference type="EMBL" id="BAAAQM010000104">
    <property type="protein sequence ID" value="GAA2008162.1"/>
    <property type="molecule type" value="Genomic_DNA"/>
</dbReference>
<dbReference type="Gene3D" id="1.10.630.10">
    <property type="entry name" value="Cytochrome P450"/>
    <property type="match status" value="1"/>
</dbReference>
<gene>
    <name evidence="3" type="ORF">GCM10009838_88130</name>
</gene>
<dbReference type="InterPro" id="IPR002397">
    <property type="entry name" value="Cyt_P450_B"/>
</dbReference>
<keyword evidence="2" id="KW-0408">Iron</keyword>
<dbReference type="SUPFAM" id="SSF48264">
    <property type="entry name" value="Cytochrome P450"/>
    <property type="match status" value="1"/>
</dbReference>
<dbReference type="Proteomes" id="UP001499854">
    <property type="component" value="Unassembled WGS sequence"/>
</dbReference>
<organism evidence="3 4">
    <name type="scientific">Catenulispora subtropica</name>
    <dbReference type="NCBI Taxonomy" id="450798"/>
    <lineage>
        <taxon>Bacteria</taxon>
        <taxon>Bacillati</taxon>
        <taxon>Actinomycetota</taxon>
        <taxon>Actinomycetes</taxon>
        <taxon>Catenulisporales</taxon>
        <taxon>Catenulisporaceae</taxon>
        <taxon>Catenulispora</taxon>
    </lineage>
</organism>
<name>A0ABN2TG12_9ACTN</name>
<dbReference type="InterPro" id="IPR036396">
    <property type="entry name" value="Cyt_P450_sf"/>
</dbReference>